<feature type="compositionally biased region" description="Polar residues" evidence="1">
    <location>
        <begin position="464"/>
        <end position="473"/>
    </location>
</feature>
<protein>
    <submittedName>
        <fullName evidence="3">Uncharacterized protein</fullName>
    </submittedName>
</protein>
<feature type="region of interest" description="Disordered" evidence="1">
    <location>
        <begin position="374"/>
        <end position="394"/>
    </location>
</feature>
<evidence type="ECO:0000256" key="1">
    <source>
        <dbReference type="SAM" id="MobiDB-lite"/>
    </source>
</evidence>
<name>A0A369K554_HYPMA</name>
<dbReference type="Proteomes" id="UP000076154">
    <property type="component" value="Unassembled WGS sequence"/>
</dbReference>
<keyword evidence="2" id="KW-0472">Membrane</keyword>
<dbReference type="AlphaFoldDB" id="A0A369K554"/>
<keyword evidence="4" id="KW-1185">Reference proteome</keyword>
<feature type="transmembrane region" description="Helical" evidence="2">
    <location>
        <begin position="858"/>
        <end position="877"/>
    </location>
</feature>
<sequence length="944" mass="105531">MSNQSAGTSSGAFDSEPLSTSSRARIHFPVDASSPFRPYPSPDTPPRVTPLPIKRSPVRRNSPLNPQNPSASSRRRVRSVDTPDVFLESPLRRRKPTNILFTPPRVLDSVAGRTLDTGQEDHSSLGLFSDEYDLSHEDPRILQDVQRALKLKARREARLGTKSTSIGMDITPPRPQADPLATQPVFPVSPMSPTPRKESMSSDIDFSPSTGAGFLHPVPSSLDNGMTLDWSGLDDKPESRWKLSGSKHKGKEAMPPLSMVMEQQETAHADKLARLKTIATPNTMRKAKITREQLGRRYNLVYGSLSAGTPLNTAKIARWYRNQDPLIRSSLEKAEPFTWLKHLDKRALKLSDRLHWNLSALIMEEHFHAQAHHDPMTTIPEDSPLPESSMNASISPAFTSPQLLSTTSRTSSDYALGPSLARKSSLEGRTTFNSLVESTRTSLEVDSRRSGDSSFSSLPIFPTSGPSSPTNFPFQARHPSPRVAKPFVNVQGDSSVEHSLSDHSDRESAPRNDRLSGRSRPEQDNKVIITSDYSDEEGHLRGAGITLKLTAPSPGITPDGEPSQSPSVPQQRPSLDRVLGRRRVRISLPSAERASKVNEDKHRQEADEERAYELKTRLLKDMLAHNHRVRQLLNRIAGSVREVEAAQVNAAVSLNIHHVPLPKVLLEAFGHDPAAVTGATRRFRGWRAVDDIQHRLVRQREVFQAFVAEHDNDPSISKSVLDSPIESLLSSLNTLEVHRQKIAGRAAVVGATLKDVQAIHTAVKADYKSTLSHTSVVYPELSQIVALEESYKDQYQQIWEFGMDTLTFLLDTVTPFWRTYGKPIGEDIRDFLIIPLYRNEFTGESKRYPIRGIPRRSFRHWVGLVLFFMASVIVNILQARAATSSAAHYKLPMIPYDSIRWTAIPFFWISILIQWWAVVAEFAIVLTQIGILTWWAGWSVRIFT</sequence>
<feature type="transmembrane region" description="Helical" evidence="2">
    <location>
        <begin position="922"/>
        <end position="943"/>
    </location>
</feature>
<reference evidence="3" key="1">
    <citation type="submission" date="2018-04" db="EMBL/GenBank/DDBJ databases">
        <title>Whole genome sequencing of Hypsizygus marmoreus.</title>
        <authorList>
            <person name="Choi I.-G."/>
            <person name="Min B."/>
            <person name="Kim J.-G."/>
            <person name="Kim S."/>
            <person name="Oh Y.-L."/>
            <person name="Kong W.-S."/>
            <person name="Park H."/>
            <person name="Jeong J."/>
            <person name="Song E.-S."/>
        </authorList>
    </citation>
    <scope>NUCLEOTIDE SEQUENCE [LARGE SCALE GENOMIC DNA]</scope>
    <source>
        <strain evidence="3">51987-8</strain>
    </source>
</reference>
<proteinExistence type="predicted"/>
<evidence type="ECO:0000313" key="4">
    <source>
        <dbReference type="Proteomes" id="UP000076154"/>
    </source>
</evidence>
<feature type="compositionally biased region" description="Basic and acidic residues" evidence="1">
    <location>
        <begin position="495"/>
        <end position="525"/>
    </location>
</feature>
<feature type="compositionally biased region" description="Polar residues" evidence="1">
    <location>
        <begin position="1"/>
        <end position="23"/>
    </location>
</feature>
<gene>
    <name evidence="3" type="ORF">Hypma_015774</name>
</gene>
<feature type="compositionally biased region" description="Low complexity" evidence="1">
    <location>
        <begin position="562"/>
        <end position="573"/>
    </location>
</feature>
<evidence type="ECO:0000313" key="3">
    <source>
        <dbReference type="EMBL" id="RDB28712.1"/>
    </source>
</evidence>
<keyword evidence="2" id="KW-1133">Transmembrane helix</keyword>
<feature type="region of interest" description="Disordered" evidence="1">
    <location>
        <begin position="493"/>
        <end position="608"/>
    </location>
</feature>
<dbReference type="OrthoDB" id="3190515at2759"/>
<comment type="caution">
    <text evidence="3">The sequence shown here is derived from an EMBL/GenBank/DDBJ whole genome shotgun (WGS) entry which is preliminary data.</text>
</comment>
<dbReference type="STRING" id="39966.A0A369K554"/>
<feature type="compositionally biased region" description="Basic and acidic residues" evidence="1">
    <location>
        <begin position="593"/>
        <end position="608"/>
    </location>
</feature>
<evidence type="ECO:0000256" key="2">
    <source>
        <dbReference type="SAM" id="Phobius"/>
    </source>
</evidence>
<keyword evidence="2" id="KW-0812">Transmembrane</keyword>
<feature type="region of interest" description="Disordered" evidence="1">
    <location>
        <begin position="229"/>
        <end position="252"/>
    </location>
</feature>
<dbReference type="EMBL" id="LUEZ02000010">
    <property type="protein sequence ID" value="RDB28712.1"/>
    <property type="molecule type" value="Genomic_DNA"/>
</dbReference>
<accession>A0A369K554</accession>
<feature type="region of interest" description="Disordered" evidence="1">
    <location>
        <begin position="164"/>
        <end position="184"/>
    </location>
</feature>
<organism evidence="3 4">
    <name type="scientific">Hypsizygus marmoreus</name>
    <name type="common">White beech mushroom</name>
    <name type="synonym">Agaricus marmoreus</name>
    <dbReference type="NCBI Taxonomy" id="39966"/>
    <lineage>
        <taxon>Eukaryota</taxon>
        <taxon>Fungi</taxon>
        <taxon>Dikarya</taxon>
        <taxon>Basidiomycota</taxon>
        <taxon>Agaricomycotina</taxon>
        <taxon>Agaricomycetes</taxon>
        <taxon>Agaricomycetidae</taxon>
        <taxon>Agaricales</taxon>
        <taxon>Tricholomatineae</taxon>
        <taxon>Lyophyllaceae</taxon>
        <taxon>Hypsizygus</taxon>
    </lineage>
</organism>
<feature type="compositionally biased region" description="Pro residues" evidence="1">
    <location>
        <begin position="37"/>
        <end position="49"/>
    </location>
</feature>
<dbReference type="InParanoid" id="A0A369K554"/>
<feature type="region of interest" description="Disordered" evidence="1">
    <location>
        <begin position="1"/>
        <end position="81"/>
    </location>
</feature>
<feature type="region of interest" description="Disordered" evidence="1">
    <location>
        <begin position="438"/>
        <end position="480"/>
    </location>
</feature>
<feature type="transmembrane region" description="Helical" evidence="2">
    <location>
        <begin position="898"/>
        <end position="916"/>
    </location>
</feature>